<dbReference type="Proteomes" id="UP000612362">
    <property type="component" value="Unassembled WGS sequence"/>
</dbReference>
<feature type="transmembrane region" description="Helical" evidence="1">
    <location>
        <begin position="144"/>
        <end position="162"/>
    </location>
</feature>
<feature type="transmembrane region" description="Helical" evidence="1">
    <location>
        <begin position="92"/>
        <end position="111"/>
    </location>
</feature>
<feature type="transmembrane region" description="Helical" evidence="1">
    <location>
        <begin position="117"/>
        <end position="137"/>
    </location>
</feature>
<keyword evidence="3" id="KW-1185">Reference proteome</keyword>
<feature type="transmembrane region" description="Helical" evidence="1">
    <location>
        <begin position="58"/>
        <end position="80"/>
    </location>
</feature>
<organism evidence="2 3">
    <name type="scientific">Ktedonospora formicarum</name>
    <dbReference type="NCBI Taxonomy" id="2778364"/>
    <lineage>
        <taxon>Bacteria</taxon>
        <taxon>Bacillati</taxon>
        <taxon>Chloroflexota</taxon>
        <taxon>Ktedonobacteria</taxon>
        <taxon>Ktedonobacterales</taxon>
        <taxon>Ktedonobacteraceae</taxon>
        <taxon>Ktedonospora</taxon>
    </lineage>
</organism>
<evidence type="ECO:0000256" key="1">
    <source>
        <dbReference type="SAM" id="Phobius"/>
    </source>
</evidence>
<sequence>MERNNAERVFTLVAEIGGDIRGRIISERWWLIWIVMGIQILLTNSITQLLLWNGEHRSLIYIGLWGLHILLIPPIIFFIHRRSGGQRTTTETFIWWIWTTFILAATCTGLFNEAVGLPLFFNAPILSLLAAVAFSMMAMVTHRYFLIHAVVFLATMIAMSAFPQAQFVIYGGCWCLALVALGIYYRLTIVPHPARQL</sequence>
<protein>
    <submittedName>
        <fullName evidence="2">Uncharacterized protein</fullName>
    </submittedName>
</protein>
<dbReference type="AlphaFoldDB" id="A0A8J3MSD6"/>
<reference evidence="2" key="1">
    <citation type="submission" date="2020-10" db="EMBL/GenBank/DDBJ databases">
        <title>Taxonomic study of unclassified bacteria belonging to the class Ktedonobacteria.</title>
        <authorList>
            <person name="Yabe S."/>
            <person name="Wang C.M."/>
            <person name="Zheng Y."/>
            <person name="Sakai Y."/>
            <person name="Cavaletti L."/>
            <person name="Monciardini P."/>
            <person name="Donadio S."/>
        </authorList>
    </citation>
    <scope>NUCLEOTIDE SEQUENCE</scope>
    <source>
        <strain evidence="2">SOSP1-1</strain>
    </source>
</reference>
<proteinExistence type="predicted"/>
<keyword evidence="1" id="KW-0812">Transmembrane</keyword>
<feature type="transmembrane region" description="Helical" evidence="1">
    <location>
        <begin position="168"/>
        <end position="187"/>
    </location>
</feature>
<dbReference type="EMBL" id="BNJF01000002">
    <property type="protein sequence ID" value="GHO46000.1"/>
    <property type="molecule type" value="Genomic_DNA"/>
</dbReference>
<comment type="caution">
    <text evidence="2">The sequence shown here is derived from an EMBL/GenBank/DDBJ whole genome shotgun (WGS) entry which is preliminary data.</text>
</comment>
<dbReference type="RefSeq" id="WP_220195408.1">
    <property type="nucleotide sequence ID" value="NZ_BNJF01000002.1"/>
</dbReference>
<evidence type="ECO:0000313" key="2">
    <source>
        <dbReference type="EMBL" id="GHO46000.1"/>
    </source>
</evidence>
<evidence type="ECO:0000313" key="3">
    <source>
        <dbReference type="Proteomes" id="UP000612362"/>
    </source>
</evidence>
<accession>A0A8J3MSD6</accession>
<gene>
    <name evidence="2" type="ORF">KSX_41630</name>
</gene>
<feature type="transmembrane region" description="Helical" evidence="1">
    <location>
        <begin position="30"/>
        <end position="52"/>
    </location>
</feature>
<name>A0A8J3MSD6_9CHLR</name>
<keyword evidence="1" id="KW-1133">Transmembrane helix</keyword>
<keyword evidence="1" id="KW-0472">Membrane</keyword>